<gene>
    <name evidence="1" type="ORF">TNIN_258811</name>
</gene>
<dbReference type="EMBL" id="BMAV01028247">
    <property type="protein sequence ID" value="GFS66601.1"/>
    <property type="molecule type" value="Genomic_DNA"/>
</dbReference>
<protein>
    <submittedName>
        <fullName evidence="1">Uncharacterized protein</fullName>
    </submittedName>
</protein>
<keyword evidence="2" id="KW-1185">Reference proteome</keyword>
<name>A0A8X6MME9_9ARAC</name>
<evidence type="ECO:0000313" key="1">
    <source>
        <dbReference type="EMBL" id="GFS66601.1"/>
    </source>
</evidence>
<comment type="caution">
    <text evidence="1">The sequence shown here is derived from an EMBL/GenBank/DDBJ whole genome shotgun (WGS) entry which is preliminary data.</text>
</comment>
<sequence length="91" mass="9904">MSSGLWKNPALCQSHAQLEVGRTLPCVRGMSNGRVSFVGVSSGRGQNSVLFQGQIRKSNTGKSVVDIIFFSVAEVGPKLRFAIMISRLYML</sequence>
<proteinExistence type="predicted"/>
<evidence type="ECO:0000313" key="2">
    <source>
        <dbReference type="Proteomes" id="UP000886998"/>
    </source>
</evidence>
<reference evidence="1" key="1">
    <citation type="submission" date="2020-08" db="EMBL/GenBank/DDBJ databases">
        <title>Multicomponent nature underlies the extraordinary mechanical properties of spider dragline silk.</title>
        <authorList>
            <person name="Kono N."/>
            <person name="Nakamura H."/>
            <person name="Mori M."/>
            <person name="Yoshida Y."/>
            <person name="Ohtoshi R."/>
            <person name="Malay A.D."/>
            <person name="Moran D.A.P."/>
            <person name="Tomita M."/>
            <person name="Numata K."/>
            <person name="Arakawa K."/>
        </authorList>
    </citation>
    <scope>NUCLEOTIDE SEQUENCE</scope>
</reference>
<dbReference type="Proteomes" id="UP000886998">
    <property type="component" value="Unassembled WGS sequence"/>
</dbReference>
<organism evidence="1 2">
    <name type="scientific">Trichonephila inaurata madagascariensis</name>
    <dbReference type="NCBI Taxonomy" id="2747483"/>
    <lineage>
        <taxon>Eukaryota</taxon>
        <taxon>Metazoa</taxon>
        <taxon>Ecdysozoa</taxon>
        <taxon>Arthropoda</taxon>
        <taxon>Chelicerata</taxon>
        <taxon>Arachnida</taxon>
        <taxon>Araneae</taxon>
        <taxon>Araneomorphae</taxon>
        <taxon>Entelegynae</taxon>
        <taxon>Araneoidea</taxon>
        <taxon>Nephilidae</taxon>
        <taxon>Trichonephila</taxon>
        <taxon>Trichonephila inaurata</taxon>
    </lineage>
</organism>
<dbReference type="AlphaFoldDB" id="A0A8X6MME9"/>
<accession>A0A8X6MME9</accession>